<gene>
    <name evidence="1" type="ORF">JO391_18350</name>
</gene>
<sequence>MDYRLLDDGSEGLVATLVIDLPGATIIVMGELEDRDGGLVVDRVHISTSPVGAGALTRRVMAVIAARILEDTGYDWIIVRGAARTTGARPGHIPREFRFP</sequence>
<proteinExistence type="predicted"/>
<protein>
    <submittedName>
        <fullName evidence="1">Uncharacterized protein</fullName>
    </submittedName>
</protein>
<reference evidence="1" key="1">
    <citation type="submission" date="2021-02" db="EMBL/GenBank/DDBJ databases">
        <title>Rhodobacter shimadae sp. nov., an aerobic anoxygenic phototrophic bacterium isolated from a hot spring.</title>
        <authorList>
            <person name="Muramatsu S."/>
            <person name="Haruta S."/>
            <person name="Hirose S."/>
            <person name="Hanada S."/>
        </authorList>
    </citation>
    <scope>NUCLEOTIDE SEQUENCE</scope>
    <source>
        <strain evidence="1">N10</strain>
    </source>
</reference>
<accession>A0A8G0ZSH2</accession>
<dbReference type="AlphaFoldDB" id="A0A8G0ZSH2"/>
<name>A0A8G0ZSH2_9RHOB</name>
<organism evidence="1 2">
    <name type="scientific">Neotabrizicola shimadae</name>
    <dbReference type="NCBI Taxonomy" id="2807096"/>
    <lineage>
        <taxon>Bacteria</taxon>
        <taxon>Pseudomonadati</taxon>
        <taxon>Pseudomonadota</taxon>
        <taxon>Alphaproteobacteria</taxon>
        <taxon>Rhodobacterales</taxon>
        <taxon>Paracoccaceae</taxon>
        <taxon>Neotabrizicola</taxon>
    </lineage>
</organism>
<keyword evidence="2" id="KW-1185">Reference proteome</keyword>
<evidence type="ECO:0000313" key="2">
    <source>
        <dbReference type="Proteomes" id="UP000826300"/>
    </source>
</evidence>
<dbReference type="EMBL" id="CP069370">
    <property type="protein sequence ID" value="QYZ69634.1"/>
    <property type="molecule type" value="Genomic_DNA"/>
</dbReference>
<dbReference type="RefSeq" id="WP_220661852.1">
    <property type="nucleotide sequence ID" value="NZ_CP069370.1"/>
</dbReference>
<evidence type="ECO:0000313" key="1">
    <source>
        <dbReference type="EMBL" id="QYZ69634.1"/>
    </source>
</evidence>
<dbReference type="Proteomes" id="UP000826300">
    <property type="component" value="Chromosome"/>
</dbReference>
<dbReference type="KEGG" id="nsm:JO391_18350"/>